<dbReference type="GO" id="GO:0038023">
    <property type="term" value="F:signaling receptor activity"/>
    <property type="evidence" value="ECO:0007669"/>
    <property type="project" value="InterPro"/>
</dbReference>
<dbReference type="GO" id="GO:0015891">
    <property type="term" value="P:siderophore transport"/>
    <property type="evidence" value="ECO:0007669"/>
    <property type="project" value="InterPro"/>
</dbReference>
<evidence type="ECO:0000259" key="12">
    <source>
        <dbReference type="Pfam" id="PF00593"/>
    </source>
</evidence>
<evidence type="ECO:0000256" key="7">
    <source>
        <dbReference type="ARBA" id="ARBA00023136"/>
    </source>
</evidence>
<accession>A0A7X4KNT7</accession>
<dbReference type="GO" id="GO:0015344">
    <property type="term" value="F:siderophore uptake transmembrane transporter activity"/>
    <property type="evidence" value="ECO:0007669"/>
    <property type="project" value="TreeGrafter"/>
</dbReference>
<evidence type="ECO:0000256" key="10">
    <source>
        <dbReference type="PROSITE-ProRule" id="PRU01360"/>
    </source>
</evidence>
<dbReference type="RefSeq" id="WP_161074930.1">
    <property type="nucleotide sequence ID" value="NZ_WWCU01000042.1"/>
</dbReference>
<keyword evidence="15" id="KW-1185">Reference proteome</keyword>
<evidence type="ECO:0000256" key="9">
    <source>
        <dbReference type="ARBA" id="ARBA00023237"/>
    </source>
</evidence>
<evidence type="ECO:0000256" key="4">
    <source>
        <dbReference type="ARBA" id="ARBA00022452"/>
    </source>
</evidence>
<dbReference type="PANTHER" id="PTHR32552:SF90">
    <property type="entry name" value="METAL-PSEUDOPALINE RECEPTOR CNTO"/>
    <property type="match status" value="1"/>
</dbReference>
<keyword evidence="4 10" id="KW-1134">Transmembrane beta strand</keyword>
<dbReference type="Gene3D" id="2.170.130.10">
    <property type="entry name" value="TonB-dependent receptor, plug domain"/>
    <property type="match status" value="1"/>
</dbReference>
<dbReference type="Proteomes" id="UP000450676">
    <property type="component" value="Unassembled WGS sequence"/>
</dbReference>
<evidence type="ECO:0000256" key="5">
    <source>
        <dbReference type="ARBA" id="ARBA00022692"/>
    </source>
</evidence>
<reference evidence="14 15" key="1">
    <citation type="submission" date="2019-12" db="EMBL/GenBank/DDBJ databases">
        <title>Novel species isolated from a subtropical stream in China.</title>
        <authorList>
            <person name="Lu H."/>
        </authorList>
    </citation>
    <scope>NUCLEOTIDE SEQUENCE [LARGE SCALE GENOMIC DNA]</scope>
    <source>
        <strain evidence="14 15">FT127W</strain>
    </source>
</reference>
<dbReference type="GO" id="GO:0009279">
    <property type="term" value="C:cell outer membrane"/>
    <property type="evidence" value="ECO:0007669"/>
    <property type="project" value="UniProtKB-SubCell"/>
</dbReference>
<evidence type="ECO:0000256" key="11">
    <source>
        <dbReference type="RuleBase" id="RU003357"/>
    </source>
</evidence>
<dbReference type="InterPro" id="IPR036942">
    <property type="entry name" value="Beta-barrel_TonB_sf"/>
</dbReference>
<dbReference type="NCBIfam" id="TIGR01783">
    <property type="entry name" value="TonB-siderophor"/>
    <property type="match status" value="1"/>
</dbReference>
<dbReference type="AlphaFoldDB" id="A0A7X4KNT7"/>
<comment type="caution">
    <text evidence="14">The sequence shown here is derived from an EMBL/GenBank/DDBJ whole genome shotgun (WGS) entry which is preliminary data.</text>
</comment>
<evidence type="ECO:0000256" key="1">
    <source>
        <dbReference type="ARBA" id="ARBA00004571"/>
    </source>
</evidence>
<dbReference type="InterPro" id="IPR012910">
    <property type="entry name" value="Plug_dom"/>
</dbReference>
<keyword evidence="5 10" id="KW-0812">Transmembrane</keyword>
<keyword evidence="8 14" id="KW-0675">Receptor</keyword>
<keyword evidence="6 11" id="KW-0798">TonB box</keyword>
<feature type="domain" description="TonB-dependent receptor-like beta-barrel" evidence="12">
    <location>
        <begin position="263"/>
        <end position="700"/>
    </location>
</feature>
<name>A0A7X4KNT7_9BURK</name>
<dbReference type="InterPro" id="IPR000531">
    <property type="entry name" value="Beta-barrel_TonB"/>
</dbReference>
<dbReference type="CDD" id="cd01347">
    <property type="entry name" value="ligand_gated_channel"/>
    <property type="match status" value="1"/>
</dbReference>
<evidence type="ECO:0000259" key="13">
    <source>
        <dbReference type="Pfam" id="PF07715"/>
    </source>
</evidence>
<evidence type="ECO:0000256" key="6">
    <source>
        <dbReference type="ARBA" id="ARBA00023077"/>
    </source>
</evidence>
<keyword evidence="3 10" id="KW-0813">Transport</keyword>
<keyword evidence="9 10" id="KW-0998">Cell outer membrane</keyword>
<dbReference type="InterPro" id="IPR037066">
    <property type="entry name" value="Plug_dom_sf"/>
</dbReference>
<dbReference type="EMBL" id="WWCU01000042">
    <property type="protein sequence ID" value="MYN10644.1"/>
    <property type="molecule type" value="Genomic_DNA"/>
</dbReference>
<dbReference type="InterPro" id="IPR039426">
    <property type="entry name" value="TonB-dep_rcpt-like"/>
</dbReference>
<dbReference type="PROSITE" id="PS52016">
    <property type="entry name" value="TONB_DEPENDENT_REC_3"/>
    <property type="match status" value="1"/>
</dbReference>
<proteinExistence type="inferred from homology"/>
<evidence type="ECO:0000313" key="15">
    <source>
        <dbReference type="Proteomes" id="UP000450676"/>
    </source>
</evidence>
<comment type="subcellular location">
    <subcellularLocation>
        <location evidence="1 10">Cell outer membrane</location>
        <topology evidence="1 10">Multi-pass membrane protein</topology>
    </subcellularLocation>
</comment>
<organism evidence="14 15">
    <name type="scientific">Pseudoduganella aquatica</name>
    <dbReference type="NCBI Taxonomy" id="2660641"/>
    <lineage>
        <taxon>Bacteria</taxon>
        <taxon>Pseudomonadati</taxon>
        <taxon>Pseudomonadota</taxon>
        <taxon>Betaproteobacteria</taxon>
        <taxon>Burkholderiales</taxon>
        <taxon>Oxalobacteraceae</taxon>
        <taxon>Telluria group</taxon>
        <taxon>Pseudoduganella</taxon>
    </lineage>
</organism>
<evidence type="ECO:0000256" key="3">
    <source>
        <dbReference type="ARBA" id="ARBA00022448"/>
    </source>
</evidence>
<comment type="similarity">
    <text evidence="2 10 11">Belongs to the TonB-dependent receptor family.</text>
</comment>
<gene>
    <name evidence="14" type="ORF">GTP77_25320</name>
</gene>
<dbReference type="InterPro" id="IPR010105">
    <property type="entry name" value="TonB_sidphr_rcpt"/>
</dbReference>
<dbReference type="Pfam" id="PF07715">
    <property type="entry name" value="Plug"/>
    <property type="match status" value="1"/>
</dbReference>
<dbReference type="Gene3D" id="2.40.170.20">
    <property type="entry name" value="TonB-dependent receptor, beta-barrel domain"/>
    <property type="match status" value="1"/>
</dbReference>
<evidence type="ECO:0000256" key="8">
    <source>
        <dbReference type="ARBA" id="ARBA00023170"/>
    </source>
</evidence>
<dbReference type="SUPFAM" id="SSF56935">
    <property type="entry name" value="Porins"/>
    <property type="match status" value="1"/>
</dbReference>
<dbReference type="FunFam" id="2.40.170.20:FF:000005">
    <property type="entry name" value="TonB-dependent siderophore receptor"/>
    <property type="match status" value="1"/>
</dbReference>
<sequence>MPVHHTRLPGPEKPTLINLSPANFEGWSTLRFRRKSVAALAAWACALPCAAAGADGGEPAGSVTINGQRQNYRSLSAAGATKTDALLQDLPQSVRVLTSDLLRDAGATSLSSALELASGIAPQSNLGGLWDSYAMRGFTGDPNFGSDYMVNGFSSSRGYNGMRDIAGAQSMEILKGPASALYGRGDPGGTVNILTRKPRFAPQYSVETSAGSLSTWRTAADLTGPFGETLAYRLNAAHQQGDSFRDTLHSERDFLSPSLLWLIGPATTVSYEIEAARQQSPFDRGVLAVNGKLGAVPVSRFLGEPGDGGMTVKSLGHQLFVQHELSPAWSLQTGLSYRDSSLAGYSSEANNLLADGRTLRRQRRYRDFSATDRSARAELLGQIATGAVTHKLLFGLDGYRFDDERLQLRRNPGAGNPYAIDIHAPVYGAVADPLTLSIDTLEHQRAHAVYLQDQLSLGAQWKALLGVRRDSYRQQVINRRTAAANEQGLSASSPRVGLVYQPAAEVSLYASAAKGFRPNSGISIDNHAFPAESSRACEIGAKADTADGRLNATLALYRIAKKNVLTTNPLNTDFAIAAGEVASKGVELDVSGQLAGGLRLSGAYAYTDASVTKGDNTIRTGSSLPNVPRHSANVLLSQTFRTSGSGGNATLGAGLGYAGGRLGDVAVSSSFRLQAYTTARLLAAYAPTPRLRLSLNVDNLFNRAYYASAYSQLWVAPGAARTITASLAYRF</sequence>
<dbReference type="Pfam" id="PF00593">
    <property type="entry name" value="TonB_dep_Rec_b-barrel"/>
    <property type="match status" value="1"/>
</dbReference>
<feature type="domain" description="TonB-dependent receptor plug" evidence="13">
    <location>
        <begin position="87"/>
        <end position="190"/>
    </location>
</feature>
<protein>
    <submittedName>
        <fullName evidence="14">TonB-dependent siderophore receptor</fullName>
    </submittedName>
</protein>
<dbReference type="PANTHER" id="PTHR32552">
    <property type="entry name" value="FERRICHROME IRON RECEPTOR-RELATED"/>
    <property type="match status" value="1"/>
</dbReference>
<keyword evidence="7 10" id="KW-0472">Membrane</keyword>
<evidence type="ECO:0000313" key="14">
    <source>
        <dbReference type="EMBL" id="MYN10644.1"/>
    </source>
</evidence>
<evidence type="ECO:0000256" key="2">
    <source>
        <dbReference type="ARBA" id="ARBA00009810"/>
    </source>
</evidence>